<dbReference type="NCBIfam" id="NF002211">
    <property type="entry name" value="PRK01103.1"/>
    <property type="match status" value="1"/>
</dbReference>
<evidence type="ECO:0000256" key="12">
    <source>
        <dbReference type="ARBA" id="ARBA00023239"/>
    </source>
</evidence>
<dbReference type="SUPFAM" id="SSF81624">
    <property type="entry name" value="N-terminal domain of MutM-like DNA repair proteins"/>
    <property type="match status" value="1"/>
</dbReference>
<feature type="domain" description="FPG-type" evidence="16">
    <location>
        <begin position="239"/>
        <end position="273"/>
    </location>
</feature>
<dbReference type="PANTHER" id="PTHR22993">
    <property type="entry name" value="FORMAMIDOPYRIMIDINE-DNA GLYCOSYLASE"/>
    <property type="match status" value="1"/>
</dbReference>
<dbReference type="GO" id="GO:0006284">
    <property type="term" value="P:base-excision repair"/>
    <property type="evidence" value="ECO:0007669"/>
    <property type="project" value="InterPro"/>
</dbReference>
<keyword evidence="12" id="KW-0456">Lyase</keyword>
<dbReference type="FunFam" id="3.20.190.10:FF:000001">
    <property type="entry name" value="Formamidopyrimidine-DNA glycosylase"/>
    <property type="match status" value="1"/>
</dbReference>
<accession>A0A382H215</accession>
<dbReference type="GO" id="GO:0003684">
    <property type="term" value="F:damaged DNA binding"/>
    <property type="evidence" value="ECO:0007669"/>
    <property type="project" value="InterPro"/>
</dbReference>
<evidence type="ECO:0000259" key="16">
    <source>
        <dbReference type="PROSITE" id="PS51066"/>
    </source>
</evidence>
<dbReference type="GO" id="GO:0008270">
    <property type="term" value="F:zinc ion binding"/>
    <property type="evidence" value="ECO:0007669"/>
    <property type="project" value="UniProtKB-KW"/>
</dbReference>
<evidence type="ECO:0000256" key="9">
    <source>
        <dbReference type="ARBA" id="ARBA00022833"/>
    </source>
</evidence>
<dbReference type="EMBL" id="UINC01058657">
    <property type="protein sequence ID" value="SVB81175.1"/>
    <property type="molecule type" value="Genomic_DNA"/>
</dbReference>
<dbReference type="CDD" id="cd08966">
    <property type="entry name" value="EcFpg-like_N"/>
    <property type="match status" value="1"/>
</dbReference>
<evidence type="ECO:0000256" key="11">
    <source>
        <dbReference type="ARBA" id="ARBA00023204"/>
    </source>
</evidence>
<keyword evidence="11" id="KW-0234">DNA repair</keyword>
<gene>
    <name evidence="18" type="ORF">METZ01_LOCUS234029</name>
</gene>
<dbReference type="Gene3D" id="3.20.190.10">
    <property type="entry name" value="MutM-like, N-terminal"/>
    <property type="match status" value="1"/>
</dbReference>
<keyword evidence="8" id="KW-0378">Hydrolase</keyword>
<dbReference type="Pfam" id="PF06827">
    <property type="entry name" value="zf-FPG_IleRS"/>
    <property type="match status" value="1"/>
</dbReference>
<comment type="subunit">
    <text evidence="4">Monomer.</text>
</comment>
<keyword evidence="13" id="KW-0511">Multifunctional enzyme</keyword>
<dbReference type="AlphaFoldDB" id="A0A382H215"/>
<keyword evidence="10" id="KW-0238">DNA-binding</keyword>
<evidence type="ECO:0000256" key="5">
    <source>
        <dbReference type="ARBA" id="ARBA00022723"/>
    </source>
</evidence>
<dbReference type="HAMAP" id="MF_00103">
    <property type="entry name" value="Fapy_DNA_glycosyl"/>
    <property type="match status" value="1"/>
</dbReference>
<evidence type="ECO:0000256" key="8">
    <source>
        <dbReference type="ARBA" id="ARBA00022801"/>
    </source>
</evidence>
<reference evidence="18" key="1">
    <citation type="submission" date="2018-05" db="EMBL/GenBank/DDBJ databases">
        <authorList>
            <person name="Lanie J.A."/>
            <person name="Ng W.-L."/>
            <person name="Kazmierczak K.M."/>
            <person name="Andrzejewski T.M."/>
            <person name="Davidsen T.M."/>
            <person name="Wayne K.J."/>
            <person name="Tettelin H."/>
            <person name="Glass J.I."/>
            <person name="Rusch D."/>
            <person name="Podicherti R."/>
            <person name="Tsui H.-C.T."/>
            <person name="Winkler M.E."/>
        </authorList>
    </citation>
    <scope>NUCLEOTIDE SEQUENCE</scope>
</reference>
<evidence type="ECO:0000256" key="14">
    <source>
        <dbReference type="ARBA" id="ARBA00023295"/>
    </source>
</evidence>
<organism evidence="18">
    <name type="scientific">marine metagenome</name>
    <dbReference type="NCBI Taxonomy" id="408172"/>
    <lineage>
        <taxon>unclassified sequences</taxon>
        <taxon>metagenomes</taxon>
        <taxon>ecological metagenomes</taxon>
    </lineage>
</organism>
<dbReference type="PROSITE" id="PS51066">
    <property type="entry name" value="ZF_FPG_2"/>
    <property type="match status" value="1"/>
</dbReference>
<dbReference type="Pfam" id="PF06831">
    <property type="entry name" value="H2TH"/>
    <property type="match status" value="1"/>
</dbReference>
<dbReference type="SUPFAM" id="SSF57716">
    <property type="entry name" value="Glucocorticoid receptor-like (DNA-binding domain)"/>
    <property type="match status" value="1"/>
</dbReference>
<dbReference type="GO" id="GO:0034039">
    <property type="term" value="F:8-oxo-7,8-dihydroguanine DNA N-glycosylase activity"/>
    <property type="evidence" value="ECO:0007669"/>
    <property type="project" value="TreeGrafter"/>
</dbReference>
<keyword evidence="5" id="KW-0479">Metal-binding</keyword>
<dbReference type="Pfam" id="PF01149">
    <property type="entry name" value="Fapy_DNA_glyco"/>
    <property type="match status" value="1"/>
</dbReference>
<feature type="domain" description="Formamidopyrimidine-DNA glycosylase catalytic" evidence="17">
    <location>
        <begin position="4"/>
        <end position="115"/>
    </location>
</feature>
<dbReference type="FunFam" id="1.10.8.50:FF:000003">
    <property type="entry name" value="Formamidopyrimidine-DNA glycosylase"/>
    <property type="match status" value="1"/>
</dbReference>
<dbReference type="InterPro" id="IPR010663">
    <property type="entry name" value="Znf_FPG/IleRS"/>
</dbReference>
<evidence type="ECO:0000256" key="15">
    <source>
        <dbReference type="ARBA" id="ARBA00044632"/>
    </source>
</evidence>
<evidence type="ECO:0000256" key="10">
    <source>
        <dbReference type="ARBA" id="ARBA00023125"/>
    </source>
</evidence>
<name>A0A382H215_9ZZZZ</name>
<dbReference type="GO" id="GO:0140078">
    <property type="term" value="F:class I DNA-(apurinic or apyrimidinic site) endonuclease activity"/>
    <property type="evidence" value="ECO:0007669"/>
    <property type="project" value="UniProtKB-EC"/>
</dbReference>
<evidence type="ECO:0000256" key="7">
    <source>
        <dbReference type="ARBA" id="ARBA00022771"/>
    </source>
</evidence>
<evidence type="ECO:0000256" key="6">
    <source>
        <dbReference type="ARBA" id="ARBA00022763"/>
    </source>
</evidence>
<keyword evidence="6" id="KW-0227">DNA damage</keyword>
<dbReference type="PROSITE" id="PS01242">
    <property type="entry name" value="ZF_FPG_1"/>
    <property type="match status" value="1"/>
</dbReference>
<evidence type="ECO:0008006" key="19">
    <source>
        <dbReference type="Google" id="ProtNLM"/>
    </source>
</evidence>
<dbReference type="InterPro" id="IPR020629">
    <property type="entry name" value="FPG_Glyclase"/>
</dbReference>
<dbReference type="InterPro" id="IPR012319">
    <property type="entry name" value="FPG_cat"/>
</dbReference>
<dbReference type="PROSITE" id="PS51068">
    <property type="entry name" value="FPG_CAT"/>
    <property type="match status" value="1"/>
</dbReference>
<dbReference type="SUPFAM" id="SSF46946">
    <property type="entry name" value="S13-like H2TH domain"/>
    <property type="match status" value="1"/>
</dbReference>
<comment type="catalytic activity">
    <reaction evidence="15">
        <text>2'-deoxyribonucleotide-(2'-deoxyribose 5'-phosphate)-2'-deoxyribonucleotide-DNA = a 3'-end 2'-deoxyribonucleotide-(2,3-dehydro-2,3-deoxyribose 5'-phosphate)-DNA + a 5'-end 5'-phospho-2'-deoxyribonucleoside-DNA + H(+)</text>
        <dbReference type="Rhea" id="RHEA:66592"/>
        <dbReference type="Rhea" id="RHEA-COMP:13180"/>
        <dbReference type="Rhea" id="RHEA-COMP:16897"/>
        <dbReference type="Rhea" id="RHEA-COMP:17067"/>
        <dbReference type="ChEBI" id="CHEBI:15378"/>
        <dbReference type="ChEBI" id="CHEBI:136412"/>
        <dbReference type="ChEBI" id="CHEBI:157695"/>
        <dbReference type="ChEBI" id="CHEBI:167181"/>
        <dbReference type="EC" id="4.2.99.18"/>
    </reaction>
</comment>
<evidence type="ECO:0000256" key="4">
    <source>
        <dbReference type="ARBA" id="ARBA00011245"/>
    </source>
</evidence>
<protein>
    <recommendedName>
        <fullName evidence="19">Formamidopyrimidine-DNA glycosylase catalytic domain-containing protein</fullName>
    </recommendedName>
</protein>
<comment type="cofactor">
    <cofactor evidence="2">
        <name>Zn(2+)</name>
        <dbReference type="ChEBI" id="CHEBI:29105"/>
    </cofactor>
</comment>
<dbReference type="PANTHER" id="PTHR22993:SF9">
    <property type="entry name" value="FORMAMIDOPYRIMIDINE-DNA GLYCOSYLASE"/>
    <property type="match status" value="1"/>
</dbReference>
<feature type="non-terminal residue" evidence="18">
    <location>
        <position position="1"/>
    </location>
</feature>
<evidence type="ECO:0000256" key="3">
    <source>
        <dbReference type="ARBA" id="ARBA00009409"/>
    </source>
</evidence>
<proteinExistence type="inferred from homology"/>
<dbReference type="InterPro" id="IPR000214">
    <property type="entry name" value="Znf_DNA_glyclase/AP_lyase"/>
</dbReference>
<comment type="catalytic activity">
    <reaction evidence="1">
        <text>Hydrolysis of DNA containing ring-opened 7-methylguanine residues, releasing 2,6-diamino-4-hydroxy-5-(N-methyl)formamidopyrimidine.</text>
        <dbReference type="EC" id="3.2.2.23"/>
    </reaction>
</comment>
<evidence type="ECO:0000256" key="13">
    <source>
        <dbReference type="ARBA" id="ARBA00023268"/>
    </source>
</evidence>
<evidence type="ECO:0000259" key="17">
    <source>
        <dbReference type="PROSITE" id="PS51068"/>
    </source>
</evidence>
<evidence type="ECO:0000256" key="2">
    <source>
        <dbReference type="ARBA" id="ARBA00001947"/>
    </source>
</evidence>
<comment type="similarity">
    <text evidence="3">Belongs to the FPG family.</text>
</comment>
<evidence type="ECO:0000256" key="1">
    <source>
        <dbReference type="ARBA" id="ARBA00001668"/>
    </source>
</evidence>
<dbReference type="InterPro" id="IPR010979">
    <property type="entry name" value="Ribosomal_uS13-like_H2TH"/>
</dbReference>
<evidence type="ECO:0000313" key="18">
    <source>
        <dbReference type="EMBL" id="SVB81175.1"/>
    </source>
</evidence>
<dbReference type="SMART" id="SM00898">
    <property type="entry name" value="Fapy_DNA_glyco"/>
    <property type="match status" value="1"/>
</dbReference>
<dbReference type="NCBIfam" id="TIGR00577">
    <property type="entry name" value="fpg"/>
    <property type="match status" value="1"/>
</dbReference>
<dbReference type="InterPro" id="IPR015887">
    <property type="entry name" value="DNA_glyclase_Znf_dom_DNA_BS"/>
</dbReference>
<keyword evidence="14" id="KW-0326">Glycosidase</keyword>
<dbReference type="Gene3D" id="1.10.8.50">
    <property type="match status" value="1"/>
</dbReference>
<keyword evidence="9" id="KW-0862">Zinc</keyword>
<keyword evidence="7" id="KW-0863">Zinc-finger</keyword>
<sequence>VPMPELPEVETTRKGISPYVVGSCIKNIIIRERRLRWLIPKNLERLLKNQRIEKITRRAKYLLFKTKKGFLIIHLGMSGSLRVIKNNEPHMKHDHVDFIFESGYLLRFHDPRKFGSILWTNQDPMTHRLIAHLGPEPLSNEFNTDYLYTESRKRSLSIKSFIMNNSIVVGIGNIYANEALFLSGINPKLKANKISKLRYRKLIRSIETILSKAIDKGGTTLRDFVNGNGMPGYFSNELKIYNRAGESCIECKRKIKMIRQNQRSTFYCAFCQT</sequence>
<dbReference type="InterPro" id="IPR035937">
    <property type="entry name" value="FPG_N"/>
</dbReference>
<dbReference type="InterPro" id="IPR015886">
    <property type="entry name" value="H2TH_FPG"/>
</dbReference>
<dbReference type="SMART" id="SM01232">
    <property type="entry name" value="H2TH"/>
    <property type="match status" value="1"/>
</dbReference>